<dbReference type="Pfam" id="PF18038">
    <property type="entry name" value="FERM_N_2"/>
    <property type="match status" value="1"/>
</dbReference>
<evidence type="ECO:0000256" key="16">
    <source>
        <dbReference type="SAM" id="MobiDB-lite"/>
    </source>
</evidence>
<dbReference type="Pfam" id="PF03623">
    <property type="entry name" value="Focal_AT"/>
    <property type="match status" value="1"/>
</dbReference>
<sequence length="940" mass="106542">MASAYLDPNLNHHAGLGGGVSKPGTMDRVLKIHHYLESNSEPSTWASHIRHGDATDIRGIIQKIADIHKVKCVSCLGLRLSHLRSGNIHWLHPDMGVSRVRERYELLHPQDEWRYELRIRYLPKGFLNHFSEDKPTLNYFYHQVKSDYMLEVADRVDQDIALKLGCLEIRRFFREMRGNALDKKSNYELLEFYLWKLIQQTFKQFANLNDEQSIHKFFEILSPIYRFDKECFKCALGSSWIISVELAIGPEEGISYLTDKGSTPTHLANFTQVQTIQYSSTEDKVRQGMLLLNVAGAPEPLTVTTASLNTAENMADLIDGYCRLVNGVSQSFIVRVQKGTQNAAVHYPHLSISPSLTVCRSLFSPETDDYAEIIDDEDTYTMPSTRDYEIQRQRIELGRCIGEGQFGDVHQGVYMSPENPALSVAIKTCKNCTSDSVREKFLQEALTMRQFDHPHIVKLIGVITENPVWIIMELCTLGEVQNTHTIQCFKTGISLTVMTSGSVIVTYGSSWSCVHWERDIAARNVLVSSVDCVKLGDFGLSRYMEDSSYYKASKGKLPIKWMAPESINFRRFTSASDVWMFGVCMWEILIYGVKPFQGVKNNDVIGRIENGERLAMPHNCPPTLYSLMTKCWAYDPSKRPCFTELKAQLSQILEEEKLQQKERTRMEMRRQAPPKPSRPGYPSPRSSEGFYPSPQHLGQPTHYQDRGSLDMQVMGQVLPPLLMEEQLMMQQQQMEEDQRWLEHEELSDGSFASTEHAAPPKKPPRPGAPSHLGSLASLNPVDSYNEGVKLQPQEISPPPTANLDRSNDKVYENVTGLVKAVIEMSSKIQPAPPEEYVPMVKDVGLALRTLLATVDETITLLPASTHREVEMAQKLLNSDLAELINKMKLAQQYVMTSLQQDYKKQMLTAAHALAVDAKNLLDVIDQSRLRMLGQARPPPH</sequence>
<dbReference type="AlphaFoldDB" id="A0AAZ3PNH2"/>
<dbReference type="Gene3D" id="1.20.5.540">
    <property type="entry name" value="Single helix bin"/>
    <property type="match status" value="1"/>
</dbReference>
<dbReference type="InterPro" id="IPR014352">
    <property type="entry name" value="FERM/acyl-CoA-bd_prot_sf"/>
</dbReference>
<comment type="catalytic activity">
    <reaction evidence="14">
        <text>L-tyrosyl-[protein] + ATP = O-phospho-L-tyrosyl-[protein] + ADP + H(+)</text>
        <dbReference type="Rhea" id="RHEA:10596"/>
        <dbReference type="Rhea" id="RHEA-COMP:10136"/>
        <dbReference type="Rhea" id="RHEA-COMP:20101"/>
        <dbReference type="ChEBI" id="CHEBI:15378"/>
        <dbReference type="ChEBI" id="CHEBI:30616"/>
        <dbReference type="ChEBI" id="CHEBI:46858"/>
        <dbReference type="ChEBI" id="CHEBI:61978"/>
        <dbReference type="ChEBI" id="CHEBI:456216"/>
        <dbReference type="EC" id="2.7.10.2"/>
    </reaction>
</comment>
<keyword evidence="7" id="KW-0808">Transferase</keyword>
<evidence type="ECO:0000256" key="13">
    <source>
        <dbReference type="ARBA" id="ARBA00023273"/>
    </source>
</evidence>
<evidence type="ECO:0000313" key="19">
    <source>
        <dbReference type="Ensembl" id="ENSOTSP00005118176.1"/>
    </source>
</evidence>
<accession>A0AAZ3PNH2</accession>
<dbReference type="GO" id="GO:0005886">
    <property type="term" value="C:plasma membrane"/>
    <property type="evidence" value="ECO:0007669"/>
    <property type="project" value="UniProtKB-SubCell"/>
</dbReference>
<evidence type="ECO:0000313" key="20">
    <source>
        <dbReference type="Proteomes" id="UP000694402"/>
    </source>
</evidence>
<keyword evidence="10 15" id="KW-0067">ATP-binding</keyword>
<evidence type="ECO:0000256" key="5">
    <source>
        <dbReference type="ARBA" id="ARBA00022475"/>
    </source>
</evidence>
<evidence type="ECO:0000256" key="8">
    <source>
        <dbReference type="ARBA" id="ARBA00022741"/>
    </source>
</evidence>
<dbReference type="InterPro" id="IPR019749">
    <property type="entry name" value="Band_41_domain"/>
</dbReference>
<evidence type="ECO:0000259" key="17">
    <source>
        <dbReference type="PROSITE" id="PS50011"/>
    </source>
</evidence>
<keyword evidence="5" id="KW-1003">Cell membrane</keyword>
<feature type="domain" description="FERM" evidence="18">
    <location>
        <begin position="28"/>
        <end position="329"/>
    </location>
</feature>
<dbReference type="Gene3D" id="1.20.120.330">
    <property type="entry name" value="Nucleotidyltransferases domain 2"/>
    <property type="match status" value="1"/>
</dbReference>
<dbReference type="SMART" id="SM00295">
    <property type="entry name" value="B41"/>
    <property type="match status" value="1"/>
</dbReference>
<feature type="compositionally biased region" description="Basic and acidic residues" evidence="16">
    <location>
        <begin position="660"/>
        <end position="670"/>
    </location>
</feature>
<dbReference type="FunFam" id="1.10.510.10:FF:000039">
    <property type="entry name" value="Focal adhesion kinase, isoform D"/>
    <property type="match status" value="1"/>
</dbReference>
<dbReference type="InterPro" id="IPR000299">
    <property type="entry name" value="FERM_domain"/>
</dbReference>
<feature type="binding site" evidence="15">
    <location>
        <position position="427"/>
    </location>
    <ligand>
        <name>ATP</name>
        <dbReference type="ChEBI" id="CHEBI:30616"/>
    </ligand>
</feature>
<evidence type="ECO:0000256" key="1">
    <source>
        <dbReference type="ARBA" id="ARBA00004246"/>
    </source>
</evidence>
<dbReference type="InterPro" id="IPR041784">
    <property type="entry name" value="FAK1/PYK2_FERM_C"/>
</dbReference>
<dbReference type="CDD" id="cd14473">
    <property type="entry name" value="FERM_B-lobe"/>
    <property type="match status" value="1"/>
</dbReference>
<dbReference type="Gene3D" id="1.20.80.10">
    <property type="match status" value="1"/>
</dbReference>
<feature type="compositionally biased region" description="Pro residues" evidence="16">
    <location>
        <begin position="673"/>
        <end position="682"/>
    </location>
</feature>
<keyword evidence="6" id="KW-0597">Phosphoprotein</keyword>
<dbReference type="GO" id="GO:0007172">
    <property type="term" value="P:signal complex assembly"/>
    <property type="evidence" value="ECO:0007669"/>
    <property type="project" value="InterPro"/>
</dbReference>
<comment type="subcellular location">
    <subcellularLocation>
        <location evidence="1">Cell junction</location>
        <location evidence="1">Focal adhesion</location>
    </subcellularLocation>
    <subcellularLocation>
        <location evidence="3">Cell membrane</location>
        <topology evidence="3">Peripheral membrane protein</topology>
        <orientation evidence="3">Cytoplasmic side</orientation>
    </subcellularLocation>
    <subcellularLocation>
        <location evidence="2">Cell projection</location>
    </subcellularLocation>
</comment>
<dbReference type="InterPro" id="IPR005189">
    <property type="entry name" value="Focal_adhesion_kin_target_dom"/>
</dbReference>
<keyword evidence="13" id="KW-0966">Cell projection</keyword>
<keyword evidence="9" id="KW-0418">Kinase</keyword>
<dbReference type="PANTHER" id="PTHR46221">
    <property type="entry name" value="FERM AND PDZ DOMAIN-CONTAINING PROTEIN FAMILY MEMBER"/>
    <property type="match status" value="1"/>
</dbReference>
<evidence type="ECO:0000256" key="15">
    <source>
        <dbReference type="PROSITE-ProRule" id="PRU10141"/>
    </source>
</evidence>
<dbReference type="InterPro" id="IPR017441">
    <property type="entry name" value="Protein_kinase_ATP_BS"/>
</dbReference>
<evidence type="ECO:0000256" key="7">
    <source>
        <dbReference type="ARBA" id="ARBA00022679"/>
    </source>
</evidence>
<dbReference type="GO" id="GO:0008284">
    <property type="term" value="P:positive regulation of cell population proliferation"/>
    <property type="evidence" value="ECO:0007669"/>
    <property type="project" value="UniProtKB-ARBA"/>
</dbReference>
<dbReference type="Gene3D" id="1.10.510.10">
    <property type="entry name" value="Transferase(Phosphotransferase) domain 1"/>
    <property type="match status" value="1"/>
</dbReference>
<dbReference type="InterPro" id="IPR036137">
    <property type="entry name" value="Focal_adhe_kin_target_dom_sf"/>
</dbReference>
<dbReference type="Ensembl" id="ENSOTST00005165004.1">
    <property type="protein sequence ID" value="ENSOTSP00005118176.1"/>
    <property type="gene ID" value="ENSOTSG00005078005.1"/>
</dbReference>
<dbReference type="GO" id="GO:0005524">
    <property type="term" value="F:ATP binding"/>
    <property type="evidence" value="ECO:0007669"/>
    <property type="project" value="UniProtKB-UniRule"/>
</dbReference>
<dbReference type="PROSITE" id="PS50011">
    <property type="entry name" value="PROTEIN_KINASE_DOM"/>
    <property type="match status" value="1"/>
</dbReference>
<keyword evidence="12" id="KW-0472">Membrane</keyword>
<name>A0AAZ3PNH2_ONCTS</name>
<dbReference type="InterPro" id="IPR049385">
    <property type="entry name" value="FAK1-like_FERM_C"/>
</dbReference>
<dbReference type="InterPro" id="IPR035963">
    <property type="entry name" value="FERM_2"/>
</dbReference>
<dbReference type="GO" id="GO:0004715">
    <property type="term" value="F:non-membrane spanning protein tyrosine kinase activity"/>
    <property type="evidence" value="ECO:0007669"/>
    <property type="project" value="UniProtKB-EC"/>
</dbReference>
<dbReference type="SUPFAM" id="SSF50729">
    <property type="entry name" value="PH domain-like"/>
    <property type="match status" value="1"/>
</dbReference>
<dbReference type="SUPFAM" id="SSF54236">
    <property type="entry name" value="Ubiquitin-like"/>
    <property type="match status" value="1"/>
</dbReference>
<dbReference type="GO" id="GO:0005925">
    <property type="term" value="C:focal adhesion"/>
    <property type="evidence" value="ECO:0007669"/>
    <property type="project" value="UniProtKB-SubCell"/>
</dbReference>
<evidence type="ECO:0000256" key="11">
    <source>
        <dbReference type="ARBA" id="ARBA00022949"/>
    </source>
</evidence>
<keyword evidence="8 15" id="KW-0547">Nucleotide-binding</keyword>
<keyword evidence="20" id="KW-1185">Reference proteome</keyword>
<dbReference type="SUPFAM" id="SSF56112">
    <property type="entry name" value="Protein kinase-like (PK-like)"/>
    <property type="match status" value="1"/>
</dbReference>
<keyword evidence="11" id="KW-0965">Cell junction</keyword>
<evidence type="ECO:0000259" key="18">
    <source>
        <dbReference type="PROSITE" id="PS50057"/>
    </source>
</evidence>
<evidence type="ECO:0000256" key="2">
    <source>
        <dbReference type="ARBA" id="ARBA00004316"/>
    </source>
</evidence>
<organism evidence="19 20">
    <name type="scientific">Oncorhynchus tshawytscha</name>
    <name type="common">Chinook salmon</name>
    <name type="synonym">Salmo tshawytscha</name>
    <dbReference type="NCBI Taxonomy" id="74940"/>
    <lineage>
        <taxon>Eukaryota</taxon>
        <taxon>Metazoa</taxon>
        <taxon>Chordata</taxon>
        <taxon>Craniata</taxon>
        <taxon>Vertebrata</taxon>
        <taxon>Euteleostomi</taxon>
        <taxon>Actinopterygii</taxon>
        <taxon>Neopterygii</taxon>
        <taxon>Teleostei</taxon>
        <taxon>Protacanthopterygii</taxon>
        <taxon>Salmoniformes</taxon>
        <taxon>Salmonidae</taxon>
        <taxon>Salmoninae</taxon>
        <taxon>Oncorhynchus</taxon>
    </lineage>
</organism>
<dbReference type="InterPro" id="IPR001245">
    <property type="entry name" value="Ser-Thr/Tyr_kinase_cat_dom"/>
</dbReference>
<evidence type="ECO:0000256" key="14">
    <source>
        <dbReference type="ARBA" id="ARBA00051245"/>
    </source>
</evidence>
<dbReference type="InterPro" id="IPR000719">
    <property type="entry name" value="Prot_kinase_dom"/>
</dbReference>
<dbReference type="SUPFAM" id="SSF68993">
    <property type="entry name" value="FAT domain of focal adhesion kinase"/>
    <property type="match status" value="1"/>
</dbReference>
<dbReference type="Proteomes" id="UP000694402">
    <property type="component" value="Unassembled WGS sequence"/>
</dbReference>
<protein>
    <recommendedName>
        <fullName evidence="4">non-specific protein-tyrosine kinase</fullName>
        <ecNumber evidence="4">2.7.10.2</ecNumber>
    </recommendedName>
</protein>
<reference evidence="19" key="3">
    <citation type="submission" date="2025-09" db="UniProtKB">
        <authorList>
            <consortium name="Ensembl"/>
        </authorList>
    </citation>
    <scope>IDENTIFICATION</scope>
</reference>
<proteinExistence type="predicted"/>
<dbReference type="FunFam" id="3.30.200.20:FF:000047">
    <property type="entry name" value="focal adhesion kinase 1 isoform X2"/>
    <property type="match status" value="1"/>
</dbReference>
<dbReference type="InterPro" id="IPR019748">
    <property type="entry name" value="FERM_central"/>
</dbReference>
<dbReference type="Pfam" id="PF00373">
    <property type="entry name" value="FERM_M"/>
    <property type="match status" value="1"/>
</dbReference>
<reference evidence="20" key="1">
    <citation type="journal article" date="2018" name="PLoS ONE">
        <title>Chinook salmon (Oncorhynchus tshawytscha) genome and transcriptome.</title>
        <authorList>
            <person name="Christensen K.A."/>
            <person name="Leong J.S."/>
            <person name="Sakhrani D."/>
            <person name="Biagi C.A."/>
            <person name="Minkley D.R."/>
            <person name="Withler R.E."/>
            <person name="Rondeau E.B."/>
            <person name="Koop B.F."/>
            <person name="Devlin R.H."/>
        </authorList>
    </citation>
    <scope>NUCLEOTIDE SEQUENCE [LARGE SCALE GENOMIC DNA]</scope>
</reference>
<feature type="region of interest" description="Disordered" evidence="16">
    <location>
        <begin position="660"/>
        <end position="705"/>
    </location>
</feature>
<feature type="region of interest" description="Disordered" evidence="16">
    <location>
        <begin position="729"/>
        <end position="782"/>
    </location>
</feature>
<dbReference type="InterPro" id="IPR011009">
    <property type="entry name" value="Kinase-like_dom_sf"/>
</dbReference>
<dbReference type="Gene3D" id="3.30.200.20">
    <property type="entry name" value="Phosphorylase Kinase, domain 1"/>
    <property type="match status" value="1"/>
</dbReference>
<dbReference type="EC" id="2.7.10.2" evidence="4"/>
<dbReference type="InterPro" id="IPR029071">
    <property type="entry name" value="Ubiquitin-like_domsf"/>
</dbReference>
<dbReference type="Gene3D" id="2.30.29.30">
    <property type="entry name" value="Pleckstrin-homology domain (PH domain)/Phosphotyrosine-binding domain (PTB)"/>
    <property type="match status" value="1"/>
</dbReference>
<dbReference type="GeneTree" id="ENSGT00940000155113"/>
<reference evidence="19" key="2">
    <citation type="submission" date="2025-08" db="UniProtKB">
        <authorList>
            <consortium name="Ensembl"/>
        </authorList>
    </citation>
    <scope>IDENTIFICATION</scope>
</reference>
<dbReference type="InterPro" id="IPR011993">
    <property type="entry name" value="PH-like_dom_sf"/>
</dbReference>
<dbReference type="PANTHER" id="PTHR46221:SF9">
    <property type="entry name" value="NON-SPECIFIC PROTEIN-TYROSINE KINASE"/>
    <property type="match status" value="1"/>
</dbReference>
<evidence type="ECO:0000256" key="3">
    <source>
        <dbReference type="ARBA" id="ARBA00004413"/>
    </source>
</evidence>
<dbReference type="FunFam" id="3.10.20.90:FF:000021">
    <property type="entry name" value="focal adhesion kinase 1 isoform X1"/>
    <property type="match status" value="1"/>
</dbReference>
<dbReference type="CDD" id="cd13190">
    <property type="entry name" value="FERM_C_FAK1"/>
    <property type="match status" value="1"/>
</dbReference>
<dbReference type="Pfam" id="PF07714">
    <property type="entry name" value="PK_Tyr_Ser-Thr"/>
    <property type="match status" value="1"/>
</dbReference>
<gene>
    <name evidence="19" type="primary">PTK2</name>
</gene>
<dbReference type="PROSITE" id="PS50057">
    <property type="entry name" value="FERM_3"/>
    <property type="match status" value="1"/>
</dbReference>
<evidence type="ECO:0000256" key="10">
    <source>
        <dbReference type="ARBA" id="ARBA00022840"/>
    </source>
</evidence>
<evidence type="ECO:0000256" key="9">
    <source>
        <dbReference type="ARBA" id="ARBA00022777"/>
    </source>
</evidence>
<dbReference type="Gene3D" id="3.10.20.90">
    <property type="entry name" value="Phosphatidylinositol 3-kinase Catalytic Subunit, Chain A, domain 1"/>
    <property type="match status" value="1"/>
</dbReference>
<dbReference type="FunFam" id="2.30.29.30:FF:000058">
    <property type="entry name" value="focal adhesion kinase 1 isoform X1"/>
    <property type="match status" value="1"/>
</dbReference>
<dbReference type="GO" id="GO:0042995">
    <property type="term" value="C:cell projection"/>
    <property type="evidence" value="ECO:0007669"/>
    <property type="project" value="UniProtKB-SubCell"/>
</dbReference>
<dbReference type="SUPFAM" id="SSF47031">
    <property type="entry name" value="Second domain of FERM"/>
    <property type="match status" value="1"/>
</dbReference>
<evidence type="ECO:0000256" key="4">
    <source>
        <dbReference type="ARBA" id="ARBA00011903"/>
    </source>
</evidence>
<dbReference type="Pfam" id="PF21477">
    <property type="entry name" value="FERM_C_FAK1"/>
    <property type="match status" value="1"/>
</dbReference>
<feature type="domain" description="Protein kinase" evidence="17">
    <location>
        <begin position="395"/>
        <end position="653"/>
    </location>
</feature>
<dbReference type="PROSITE" id="PS00107">
    <property type="entry name" value="PROTEIN_KINASE_ATP"/>
    <property type="match status" value="1"/>
</dbReference>
<dbReference type="InterPro" id="IPR041390">
    <property type="entry name" value="FADK_N"/>
</dbReference>
<evidence type="ECO:0000256" key="12">
    <source>
        <dbReference type="ARBA" id="ARBA00023136"/>
    </source>
</evidence>
<feature type="compositionally biased region" description="Basic and acidic residues" evidence="16">
    <location>
        <begin position="736"/>
        <end position="746"/>
    </location>
</feature>
<dbReference type="FunFam" id="1.20.120.330:FF:000001">
    <property type="entry name" value="focal adhesion kinase 1 isoform X1"/>
    <property type="match status" value="1"/>
</dbReference>
<evidence type="ECO:0000256" key="6">
    <source>
        <dbReference type="ARBA" id="ARBA00022553"/>
    </source>
</evidence>